<feature type="compositionally biased region" description="Low complexity" evidence="1">
    <location>
        <begin position="41"/>
        <end position="54"/>
    </location>
</feature>
<dbReference type="EMBL" id="KV442085">
    <property type="protein sequence ID" value="OAQ24926.1"/>
    <property type="molecule type" value="Genomic_DNA"/>
</dbReference>
<feature type="compositionally biased region" description="Basic and acidic residues" evidence="1">
    <location>
        <begin position="357"/>
        <end position="370"/>
    </location>
</feature>
<evidence type="ECO:0000313" key="2">
    <source>
        <dbReference type="EMBL" id="OAQ24926.1"/>
    </source>
</evidence>
<feature type="region of interest" description="Disordered" evidence="1">
    <location>
        <begin position="1"/>
        <end position="200"/>
    </location>
</feature>
<protein>
    <submittedName>
        <fullName evidence="2">Uncharacterized protein</fullName>
    </submittedName>
</protein>
<feature type="compositionally biased region" description="Low complexity" evidence="1">
    <location>
        <begin position="330"/>
        <end position="348"/>
    </location>
</feature>
<keyword evidence="3" id="KW-1185">Reference proteome</keyword>
<feature type="compositionally biased region" description="Low complexity" evidence="1">
    <location>
        <begin position="547"/>
        <end position="563"/>
    </location>
</feature>
<feature type="compositionally biased region" description="Low complexity" evidence="1">
    <location>
        <begin position="508"/>
        <end position="533"/>
    </location>
</feature>
<feature type="compositionally biased region" description="Low complexity" evidence="1">
    <location>
        <begin position="394"/>
        <end position="426"/>
    </location>
</feature>
<dbReference type="AlphaFoldDB" id="A0A197JK93"/>
<feature type="region of interest" description="Disordered" evidence="1">
    <location>
        <begin position="461"/>
        <end position="563"/>
    </location>
</feature>
<evidence type="ECO:0000313" key="3">
    <source>
        <dbReference type="Proteomes" id="UP000078512"/>
    </source>
</evidence>
<feature type="compositionally biased region" description="Polar residues" evidence="1">
    <location>
        <begin position="103"/>
        <end position="125"/>
    </location>
</feature>
<gene>
    <name evidence="2" type="ORF">K457DRAFT_35451</name>
</gene>
<organism evidence="2 3">
    <name type="scientific">Linnemannia elongata AG-77</name>
    <dbReference type="NCBI Taxonomy" id="1314771"/>
    <lineage>
        <taxon>Eukaryota</taxon>
        <taxon>Fungi</taxon>
        <taxon>Fungi incertae sedis</taxon>
        <taxon>Mucoromycota</taxon>
        <taxon>Mortierellomycotina</taxon>
        <taxon>Mortierellomycetes</taxon>
        <taxon>Mortierellales</taxon>
        <taxon>Mortierellaceae</taxon>
        <taxon>Linnemannia</taxon>
    </lineage>
</organism>
<feature type="region of interest" description="Disordered" evidence="1">
    <location>
        <begin position="327"/>
        <end position="434"/>
    </location>
</feature>
<accession>A0A197JK93</accession>
<feature type="compositionally biased region" description="Basic and acidic residues" evidence="1">
    <location>
        <begin position="177"/>
        <end position="200"/>
    </location>
</feature>
<evidence type="ECO:0000256" key="1">
    <source>
        <dbReference type="SAM" id="MobiDB-lite"/>
    </source>
</evidence>
<feature type="compositionally biased region" description="Low complexity" evidence="1">
    <location>
        <begin position="161"/>
        <end position="174"/>
    </location>
</feature>
<name>A0A197JK93_9FUNG</name>
<dbReference type="OrthoDB" id="2448349at2759"/>
<sequence>MTQHYQRTAMAPSMPGMPIIPPRFQQQQQQEMLLNNRRQHPQLYQQQYPQQQQQFRPNHIPGGPLPFSGHTRSVSNGGGPAVPNGYSNNGRRPLNGPIGSNYYPHQQQLSSSGTSNGGYNMQQHQGPGGRLRSESNPSYSSNHNANSSSHSPGGALNGIPSRANSSGTAASGSSFQERLRERDRERQGREREREEREAAARAIHEDPKLNIVTSTNSVTATTTAAAAKEAAAVAAATAQSTGTALWNRMRAAKDAINVAITGEERWPDSDDSDHEGESHVSRVLREYSDKKKIEELDRMPIASPLSSNGSTGSNYRNRTLRDAIRQEHGTNNSSSPAPTSLASSASSSEYLVRSRRARGETGHQPSRSEDSSSAPSAPLRPIRTREIGQKPAGTLSPSALPASATLPTPTSPNTPSSSSSASLETPRIGNRFRTSSDASLSAALGRLEGKRNQDALVAQVSHLGSTRARSPHRGNRAYREHIDVAPPPPLPTPKSDYRQQRQQPLTPPSSSGSSKTLRSSPSLPSLSSSPSSSRRNGQPVDLGAYGQRQQQQQQTQLQQARYF</sequence>
<reference evidence="2 3" key="1">
    <citation type="submission" date="2016-05" db="EMBL/GenBank/DDBJ databases">
        <title>Genome sequencing reveals origins of a unique bacterial endosymbiosis in the earliest lineages of terrestrial Fungi.</title>
        <authorList>
            <consortium name="DOE Joint Genome Institute"/>
            <person name="Uehling J."/>
            <person name="Gryganskyi A."/>
            <person name="Hameed K."/>
            <person name="Tschaplinski T."/>
            <person name="Misztal P."/>
            <person name="Wu S."/>
            <person name="Desiro A."/>
            <person name="Vande Pol N."/>
            <person name="Du Z.-Y."/>
            <person name="Zienkiewicz A."/>
            <person name="Zienkiewicz K."/>
            <person name="Morin E."/>
            <person name="Tisserant E."/>
            <person name="Splivallo R."/>
            <person name="Hainaut M."/>
            <person name="Henrissat B."/>
            <person name="Ohm R."/>
            <person name="Kuo A."/>
            <person name="Yan J."/>
            <person name="Lipzen A."/>
            <person name="Nolan M."/>
            <person name="Labutti K."/>
            <person name="Barry K."/>
            <person name="Goldstein A."/>
            <person name="Labbe J."/>
            <person name="Schadt C."/>
            <person name="Tuskan G."/>
            <person name="Grigoriev I."/>
            <person name="Martin F."/>
            <person name="Vilgalys R."/>
            <person name="Bonito G."/>
        </authorList>
    </citation>
    <scope>NUCLEOTIDE SEQUENCE [LARGE SCALE GENOMIC DNA]</scope>
    <source>
        <strain evidence="2 3">AG-77</strain>
    </source>
</reference>
<dbReference type="Proteomes" id="UP000078512">
    <property type="component" value="Unassembled WGS sequence"/>
</dbReference>
<proteinExistence type="predicted"/>
<feature type="compositionally biased region" description="Low complexity" evidence="1">
    <location>
        <begin position="135"/>
        <end position="154"/>
    </location>
</feature>
<feature type="region of interest" description="Disordered" evidence="1">
    <location>
        <begin position="264"/>
        <end position="283"/>
    </location>
</feature>